<dbReference type="AlphaFoldDB" id="A0A225WJ13"/>
<evidence type="ECO:0000313" key="2">
    <source>
        <dbReference type="Proteomes" id="UP000198211"/>
    </source>
</evidence>
<evidence type="ECO:0000313" key="1">
    <source>
        <dbReference type="EMBL" id="OWZ17238.1"/>
    </source>
</evidence>
<reference evidence="2" key="1">
    <citation type="submission" date="2017-03" db="EMBL/GenBank/DDBJ databases">
        <title>Phytopthora megakarya and P. palmivora, two closely related causual agents of cacao black pod achieved similar genome size and gene model numbers by different mechanisms.</title>
        <authorList>
            <person name="Ali S."/>
            <person name="Shao J."/>
            <person name="Larry D.J."/>
            <person name="Kronmiller B."/>
            <person name="Shen D."/>
            <person name="Strem M.D."/>
            <person name="Melnick R.L."/>
            <person name="Guiltinan M.J."/>
            <person name="Tyler B.M."/>
            <person name="Meinhardt L.W."/>
            <person name="Bailey B.A."/>
        </authorList>
    </citation>
    <scope>NUCLEOTIDE SEQUENCE [LARGE SCALE GENOMIC DNA]</scope>
    <source>
        <strain evidence="2">zdho120</strain>
    </source>
</reference>
<organism evidence="1 2">
    <name type="scientific">Phytophthora megakarya</name>
    <dbReference type="NCBI Taxonomy" id="4795"/>
    <lineage>
        <taxon>Eukaryota</taxon>
        <taxon>Sar</taxon>
        <taxon>Stramenopiles</taxon>
        <taxon>Oomycota</taxon>
        <taxon>Peronosporomycetes</taxon>
        <taxon>Peronosporales</taxon>
        <taxon>Peronosporaceae</taxon>
        <taxon>Phytophthora</taxon>
    </lineage>
</organism>
<sequence>MTQASRDGFSQKALTFAVNLRTRCPTWEPASNLPSGEVKKISKCKHKLVERAFIGAEAEED</sequence>
<dbReference type="OrthoDB" id="99098at2759"/>
<name>A0A225WJ13_9STRA</name>
<accession>A0A225WJ13</accession>
<dbReference type="EMBL" id="NBNE01000786">
    <property type="protein sequence ID" value="OWZ17238.1"/>
    <property type="molecule type" value="Genomic_DNA"/>
</dbReference>
<keyword evidence="2" id="KW-1185">Reference proteome</keyword>
<protein>
    <submittedName>
        <fullName evidence="1">Uncharacterized protein</fullName>
    </submittedName>
</protein>
<gene>
    <name evidence="1" type="ORF">PHMEG_0008843</name>
</gene>
<proteinExistence type="predicted"/>
<dbReference type="Proteomes" id="UP000198211">
    <property type="component" value="Unassembled WGS sequence"/>
</dbReference>
<comment type="caution">
    <text evidence="1">The sequence shown here is derived from an EMBL/GenBank/DDBJ whole genome shotgun (WGS) entry which is preliminary data.</text>
</comment>